<dbReference type="GO" id="GO:0016705">
    <property type="term" value="F:oxidoreductase activity, acting on paired donors, with incorporation or reduction of molecular oxygen"/>
    <property type="evidence" value="ECO:0007669"/>
    <property type="project" value="InterPro"/>
</dbReference>
<dbReference type="SUPFAM" id="SSF51679">
    <property type="entry name" value="Bacterial luciferase-like"/>
    <property type="match status" value="1"/>
</dbReference>
<dbReference type="Gene3D" id="3.20.20.30">
    <property type="entry name" value="Luciferase-like domain"/>
    <property type="match status" value="1"/>
</dbReference>
<dbReference type="EMBL" id="FOHX01000017">
    <property type="protein sequence ID" value="SEU39728.1"/>
    <property type="molecule type" value="Genomic_DNA"/>
</dbReference>
<dbReference type="CDD" id="cd01097">
    <property type="entry name" value="Tetrahydromethanopterin_reductase"/>
    <property type="match status" value="1"/>
</dbReference>
<evidence type="ECO:0000259" key="2">
    <source>
        <dbReference type="Pfam" id="PF00296"/>
    </source>
</evidence>
<dbReference type="Proteomes" id="UP000199361">
    <property type="component" value="Unassembled WGS sequence"/>
</dbReference>
<dbReference type="InterPro" id="IPR050564">
    <property type="entry name" value="F420-G6PD/mer"/>
</dbReference>
<evidence type="ECO:0000256" key="1">
    <source>
        <dbReference type="ARBA" id="ARBA00023002"/>
    </source>
</evidence>
<dbReference type="NCBIfam" id="TIGR03564">
    <property type="entry name" value="F420_MSMEG_4879"/>
    <property type="match status" value="1"/>
</dbReference>
<dbReference type="AlphaFoldDB" id="A0A1I0LHT3"/>
<name>A0A1I0LHT3_9ACTN</name>
<dbReference type="OrthoDB" id="7054907at2"/>
<protein>
    <submittedName>
        <fullName evidence="3">F420-dependent oxidoreductase, MSMEG_4879 family</fullName>
    </submittedName>
</protein>
<keyword evidence="4" id="KW-1185">Reference proteome</keyword>
<keyword evidence="1" id="KW-0560">Oxidoreductase</keyword>
<dbReference type="InterPro" id="IPR011251">
    <property type="entry name" value="Luciferase-like_dom"/>
</dbReference>
<evidence type="ECO:0000313" key="3">
    <source>
        <dbReference type="EMBL" id="SEU39728.1"/>
    </source>
</evidence>
<dbReference type="PANTHER" id="PTHR43244">
    <property type="match status" value="1"/>
</dbReference>
<organism evidence="3 4">
    <name type="scientific">Nonomuraea wenchangensis</name>
    <dbReference type="NCBI Taxonomy" id="568860"/>
    <lineage>
        <taxon>Bacteria</taxon>
        <taxon>Bacillati</taxon>
        <taxon>Actinomycetota</taxon>
        <taxon>Actinomycetes</taxon>
        <taxon>Streptosporangiales</taxon>
        <taxon>Streptosporangiaceae</taxon>
        <taxon>Nonomuraea</taxon>
    </lineage>
</organism>
<gene>
    <name evidence="3" type="ORF">SAMN05421811_11769</name>
</gene>
<dbReference type="RefSeq" id="WP_091091258.1">
    <property type="nucleotide sequence ID" value="NZ_FOHX01000017.1"/>
</dbReference>
<dbReference type="STRING" id="568860.SAMN05421811_11769"/>
<evidence type="ECO:0000313" key="4">
    <source>
        <dbReference type="Proteomes" id="UP000199361"/>
    </source>
</evidence>
<dbReference type="PANTHER" id="PTHR43244:SF1">
    <property type="entry name" value="5,10-METHYLENETETRAHYDROMETHANOPTERIN REDUCTASE"/>
    <property type="match status" value="1"/>
</dbReference>
<dbReference type="InterPro" id="IPR036661">
    <property type="entry name" value="Luciferase-like_sf"/>
</dbReference>
<proteinExistence type="predicted"/>
<dbReference type="InterPro" id="IPR019910">
    <property type="entry name" value="Lucif-like_OxRdtase_MSMEG_4879"/>
</dbReference>
<reference evidence="3 4" key="1">
    <citation type="submission" date="2016-10" db="EMBL/GenBank/DDBJ databases">
        <authorList>
            <person name="de Groot N.N."/>
        </authorList>
    </citation>
    <scope>NUCLEOTIDE SEQUENCE [LARGE SCALE GENOMIC DNA]</scope>
    <source>
        <strain evidence="3 4">CGMCC 4.5598</strain>
    </source>
</reference>
<feature type="domain" description="Luciferase-like" evidence="2">
    <location>
        <begin position="8"/>
        <end position="281"/>
    </location>
</feature>
<sequence length="297" mass="31176">MRIGVFVDEMGPSLDAVIDQFQAAAKAGFAGVWLGQRTGRDALTTLAVAGRQTPGIQLGTAVVPTYPRHPLALAAQALTVQEAVGGRLSLGLGVSHRHIIEDQYGYSFDRPARHLREYLSALVPLLRGESVTYRGETLTAVGAVDVAAAAPPSVLVGALSPAMLSVAGELAEGTITTWATASALAEHVVPAITKAAGRRTPRVVASTVVCVTSHEDDRRAWVTENFGMVGQLPIYRTMLDRGHAAGPQDTVIIGDETAVERQIRRLFDAGATELVAVLLGSEEEQARTTALLAGLAG</sequence>
<accession>A0A1I0LHT3</accession>
<dbReference type="Pfam" id="PF00296">
    <property type="entry name" value="Bac_luciferase"/>
    <property type="match status" value="1"/>
</dbReference>